<reference evidence="1 2" key="1">
    <citation type="journal article" date="2016" name="Nat. Commun.">
        <title>Thousands of microbial genomes shed light on interconnected biogeochemical processes in an aquifer system.</title>
        <authorList>
            <person name="Anantharaman K."/>
            <person name="Brown C.T."/>
            <person name="Hug L.A."/>
            <person name="Sharon I."/>
            <person name="Castelle C.J."/>
            <person name="Probst A.J."/>
            <person name="Thomas B.C."/>
            <person name="Singh A."/>
            <person name="Wilkins M.J."/>
            <person name="Karaoz U."/>
            <person name="Brodie E.L."/>
            <person name="Williams K.H."/>
            <person name="Hubbard S.S."/>
            <person name="Banfield J.F."/>
        </authorList>
    </citation>
    <scope>NUCLEOTIDE SEQUENCE [LARGE SCALE GENOMIC DNA]</scope>
</reference>
<proteinExistence type="predicted"/>
<name>A0A1F8EJS6_9BACT</name>
<gene>
    <name evidence="1" type="ORF">A2650_00395</name>
</gene>
<comment type="caution">
    <text evidence="1">The sequence shown here is derived from an EMBL/GenBank/DDBJ whole genome shotgun (WGS) entry which is preliminary data.</text>
</comment>
<dbReference type="EMBL" id="MGJD01000010">
    <property type="protein sequence ID" value="OGN01107.1"/>
    <property type="molecule type" value="Genomic_DNA"/>
</dbReference>
<sequence>MSTKAKVGIDHIYRNSVNRLFSIVTKSKSDGLSLGRKRAGKIGLVLQFCRVLKIQSAAGAD</sequence>
<dbReference type="AlphaFoldDB" id="A0A1F8EJS6"/>
<evidence type="ECO:0000313" key="1">
    <source>
        <dbReference type="EMBL" id="OGN01107.1"/>
    </source>
</evidence>
<accession>A0A1F8EJS6</accession>
<evidence type="ECO:0000313" key="2">
    <source>
        <dbReference type="Proteomes" id="UP000177117"/>
    </source>
</evidence>
<dbReference type="Proteomes" id="UP000177117">
    <property type="component" value="Unassembled WGS sequence"/>
</dbReference>
<protein>
    <submittedName>
        <fullName evidence="1">Uncharacterized protein</fullName>
    </submittedName>
</protein>
<organism evidence="1 2">
    <name type="scientific">Candidatus Yanofskybacteria bacterium RIFCSPHIGHO2_01_FULL_41_53</name>
    <dbReference type="NCBI Taxonomy" id="1802663"/>
    <lineage>
        <taxon>Bacteria</taxon>
        <taxon>Candidatus Yanofskyibacteriota</taxon>
    </lineage>
</organism>